<dbReference type="InterPro" id="IPR001789">
    <property type="entry name" value="Sig_transdc_resp-reg_receiver"/>
</dbReference>
<accession>A0AAJ6AZ23</accession>
<dbReference type="AlphaFoldDB" id="A0AAJ6AZ23"/>
<dbReference type="SUPFAM" id="SSF52172">
    <property type="entry name" value="CheY-like"/>
    <property type="match status" value="1"/>
</dbReference>
<dbReference type="SMART" id="SM00448">
    <property type="entry name" value="REC"/>
    <property type="match status" value="1"/>
</dbReference>
<feature type="domain" description="Response regulatory" evidence="2">
    <location>
        <begin position="3"/>
        <end position="110"/>
    </location>
</feature>
<gene>
    <name evidence="3" type="ORF">P0Y65_15850</name>
</gene>
<evidence type="ECO:0000259" key="2">
    <source>
        <dbReference type="PROSITE" id="PS50110"/>
    </source>
</evidence>
<dbReference type="InterPro" id="IPR011006">
    <property type="entry name" value="CheY-like_superfamily"/>
</dbReference>
<evidence type="ECO:0000313" key="3">
    <source>
        <dbReference type="EMBL" id="WEK03652.1"/>
    </source>
</evidence>
<evidence type="ECO:0000313" key="4">
    <source>
        <dbReference type="Proteomes" id="UP001217476"/>
    </source>
</evidence>
<feature type="modified residue" description="4-aspartylphosphate" evidence="1">
    <location>
        <position position="53"/>
    </location>
</feature>
<evidence type="ECO:0000256" key="1">
    <source>
        <dbReference type="PROSITE-ProRule" id="PRU00169"/>
    </source>
</evidence>
<keyword evidence="1" id="KW-0597">Phosphoprotein</keyword>
<sequence length="110" mass="11945">MSKILIVEDDVAMASSLKALLEARGHRVIGPAMDCSSALELLWREPPDLAFVDTHLGSETCEVVLEECDQQMVPVIIAATEGDGLPEFCGVRRRVFKPMSDSAVDRAMVG</sequence>
<dbReference type="Pfam" id="PF00072">
    <property type="entry name" value="Response_reg"/>
    <property type="match status" value="1"/>
</dbReference>
<dbReference type="EMBL" id="CP119312">
    <property type="protein sequence ID" value="WEK03652.1"/>
    <property type="molecule type" value="Genomic_DNA"/>
</dbReference>
<protein>
    <submittedName>
        <fullName evidence="3">Response regulator</fullName>
    </submittedName>
</protein>
<dbReference type="GO" id="GO:0000160">
    <property type="term" value="P:phosphorelay signal transduction system"/>
    <property type="evidence" value="ECO:0007669"/>
    <property type="project" value="InterPro"/>
</dbReference>
<dbReference type="Gene3D" id="3.40.50.2300">
    <property type="match status" value="1"/>
</dbReference>
<proteinExistence type="predicted"/>
<reference evidence="3" key="1">
    <citation type="submission" date="2023-03" db="EMBL/GenBank/DDBJ databases">
        <title>Andean soil-derived lignocellulolytic bacterial consortium as a source of novel taxa and putative plastic-active enzymes.</title>
        <authorList>
            <person name="Diaz-Garcia L."/>
            <person name="Chuvochina M."/>
            <person name="Feuerriegel G."/>
            <person name="Bunk B."/>
            <person name="Sproer C."/>
            <person name="Streit W.R."/>
            <person name="Rodriguez L.M."/>
            <person name="Overmann J."/>
            <person name="Jimenez D.J."/>
        </authorList>
    </citation>
    <scope>NUCLEOTIDE SEQUENCE</scope>
    <source>
        <strain evidence="3">MAG 4196</strain>
    </source>
</reference>
<name>A0AAJ6AZ23_9HYPH</name>
<organism evidence="3 4">
    <name type="scientific">Candidatus Devosia phytovorans</name>
    <dbReference type="NCBI Taxonomy" id="3121372"/>
    <lineage>
        <taxon>Bacteria</taxon>
        <taxon>Pseudomonadati</taxon>
        <taxon>Pseudomonadota</taxon>
        <taxon>Alphaproteobacteria</taxon>
        <taxon>Hyphomicrobiales</taxon>
        <taxon>Devosiaceae</taxon>
        <taxon>Devosia</taxon>
    </lineage>
</organism>
<dbReference type="PROSITE" id="PS50110">
    <property type="entry name" value="RESPONSE_REGULATORY"/>
    <property type="match status" value="1"/>
</dbReference>
<dbReference type="Proteomes" id="UP001217476">
    <property type="component" value="Chromosome"/>
</dbReference>